<dbReference type="SMART" id="SM00326">
    <property type="entry name" value="SH3"/>
    <property type="match status" value="1"/>
</dbReference>
<keyword evidence="6" id="KW-0479">Metal-binding</keyword>
<dbReference type="Gene3D" id="2.30.30.40">
    <property type="entry name" value="SH3 Domains"/>
    <property type="match status" value="1"/>
</dbReference>
<evidence type="ECO:0000259" key="15">
    <source>
        <dbReference type="PROSITE" id="PS50115"/>
    </source>
</evidence>
<evidence type="ECO:0000259" key="14">
    <source>
        <dbReference type="PROSITE" id="PS50002"/>
    </source>
</evidence>
<dbReference type="PRINTS" id="PR00405">
    <property type="entry name" value="REVINTRACTNG"/>
</dbReference>
<evidence type="ECO:0000256" key="4">
    <source>
        <dbReference type="ARBA" id="ARBA00022468"/>
    </source>
</evidence>
<accession>A0A556VAJ5</accession>
<reference evidence="16 17" key="1">
    <citation type="journal article" date="2019" name="Genome Biol. Evol.">
        <title>Whole-Genome Sequencing of the Giant Devil Catfish, Bagarius yarrelli.</title>
        <authorList>
            <person name="Jiang W."/>
            <person name="Lv Y."/>
            <person name="Cheng L."/>
            <person name="Yang K."/>
            <person name="Chao B."/>
            <person name="Wang X."/>
            <person name="Li Y."/>
            <person name="Pan X."/>
            <person name="You X."/>
            <person name="Zhang Y."/>
            <person name="Yang J."/>
            <person name="Li J."/>
            <person name="Zhang X."/>
            <person name="Liu S."/>
            <person name="Sun C."/>
            <person name="Yang J."/>
            <person name="Shi Q."/>
        </authorList>
    </citation>
    <scope>NUCLEOTIDE SEQUENCE [LARGE SCALE GENOMIC DNA]</scope>
    <source>
        <strain evidence="16">JWS20170419001</strain>
        <tissue evidence="16">Muscle</tissue>
    </source>
</reference>
<dbReference type="InterPro" id="IPR001452">
    <property type="entry name" value="SH3_domain"/>
</dbReference>
<dbReference type="Gene3D" id="1.10.220.150">
    <property type="entry name" value="Arf GTPase activating protein"/>
    <property type="match status" value="1"/>
</dbReference>
<dbReference type="SMART" id="SM00105">
    <property type="entry name" value="ArfGap"/>
    <property type="match status" value="1"/>
</dbReference>
<feature type="domain" description="SH3" evidence="14">
    <location>
        <begin position="603"/>
        <end position="665"/>
    </location>
</feature>
<keyword evidence="5" id="KW-0963">Cytoplasm</keyword>
<evidence type="ECO:0000256" key="13">
    <source>
        <dbReference type="SAM" id="MobiDB-lite"/>
    </source>
</evidence>
<dbReference type="InterPro" id="IPR036770">
    <property type="entry name" value="Ankyrin_rpt-contain_sf"/>
</dbReference>
<dbReference type="GO" id="GO:0005096">
    <property type="term" value="F:GTPase activator activity"/>
    <property type="evidence" value="ECO:0007669"/>
    <property type="project" value="UniProtKB-KW"/>
</dbReference>
<evidence type="ECO:0000256" key="7">
    <source>
        <dbReference type="ARBA" id="ARBA00022737"/>
    </source>
</evidence>
<dbReference type="Gene3D" id="1.25.40.950">
    <property type="match status" value="1"/>
</dbReference>
<dbReference type="InterPro" id="IPR038508">
    <property type="entry name" value="ArfGAP_dom_sf"/>
</dbReference>
<dbReference type="FunFam" id="1.10.220.150:FF:000002">
    <property type="entry name" value="arf-GAP with SH3 domain, ANK repeat and PH domain-containing protein 1"/>
    <property type="match status" value="1"/>
</dbReference>
<dbReference type="FunFam" id="2.30.30.40:FF:000012">
    <property type="entry name" value="Arf-GAP with SH3 domain, ANK repeat and PH domain-containing protein 2"/>
    <property type="match status" value="1"/>
</dbReference>
<dbReference type="InterPro" id="IPR036028">
    <property type="entry name" value="SH3-like_dom_sf"/>
</dbReference>
<gene>
    <name evidence="16" type="ORF">Baya_15073</name>
</gene>
<proteinExistence type="predicted"/>
<feature type="region of interest" description="Disordered" evidence="13">
    <location>
        <begin position="507"/>
        <end position="579"/>
    </location>
</feature>
<dbReference type="Pfam" id="PF01412">
    <property type="entry name" value="ArfGap"/>
    <property type="match status" value="1"/>
</dbReference>
<dbReference type="InterPro" id="IPR027267">
    <property type="entry name" value="AH/BAR_dom_sf"/>
</dbReference>
<evidence type="ECO:0000256" key="5">
    <source>
        <dbReference type="ARBA" id="ARBA00022490"/>
    </source>
</evidence>
<feature type="domain" description="Arf-GAP" evidence="15">
    <location>
        <begin position="235"/>
        <end position="357"/>
    </location>
</feature>
<keyword evidence="12" id="KW-0863">Zinc-finger</keyword>
<evidence type="ECO:0000313" key="17">
    <source>
        <dbReference type="Proteomes" id="UP000319801"/>
    </source>
</evidence>
<keyword evidence="4" id="KW-0343">GTPase activation</keyword>
<dbReference type="GO" id="GO:0016020">
    <property type="term" value="C:membrane"/>
    <property type="evidence" value="ECO:0007669"/>
    <property type="project" value="UniProtKB-SubCell"/>
</dbReference>
<dbReference type="InterPro" id="IPR001164">
    <property type="entry name" value="ArfGAP_dom"/>
</dbReference>
<dbReference type="SUPFAM" id="SSF50044">
    <property type="entry name" value="SH3-domain"/>
    <property type="match status" value="1"/>
</dbReference>
<dbReference type="PROSITE" id="PS50002">
    <property type="entry name" value="SH3"/>
    <property type="match status" value="1"/>
</dbReference>
<comment type="subcellular location">
    <subcellularLocation>
        <location evidence="2">Cytoplasm</location>
    </subcellularLocation>
    <subcellularLocation>
        <location evidence="1">Membrane</location>
    </subcellularLocation>
</comment>
<evidence type="ECO:0000256" key="11">
    <source>
        <dbReference type="PROSITE-ProRule" id="PRU00192"/>
    </source>
</evidence>
<dbReference type="SUPFAM" id="SSF57863">
    <property type="entry name" value="ArfGap/RecO-like zinc finger"/>
    <property type="match status" value="1"/>
</dbReference>
<dbReference type="EMBL" id="VCAZ01000193">
    <property type="protein sequence ID" value="TTF11769.1"/>
    <property type="molecule type" value="Genomic_DNA"/>
</dbReference>
<keyword evidence="8" id="KW-0862">Zinc</keyword>
<dbReference type="PANTHER" id="PTHR45854:SF4">
    <property type="entry name" value="ARF-GAP WITH SH3 DOMAIN, ANK REPEAT AND PH DOMAIN-CONTAINING PROTEIN 2"/>
    <property type="match status" value="1"/>
</dbReference>
<dbReference type="GO" id="GO:0005737">
    <property type="term" value="C:cytoplasm"/>
    <property type="evidence" value="ECO:0007669"/>
    <property type="project" value="UniProtKB-SubCell"/>
</dbReference>
<dbReference type="SUPFAM" id="SSF103657">
    <property type="entry name" value="BAR/IMD domain-like"/>
    <property type="match status" value="1"/>
</dbReference>
<evidence type="ECO:0000256" key="9">
    <source>
        <dbReference type="ARBA" id="ARBA00023043"/>
    </source>
</evidence>
<organism evidence="16 17">
    <name type="scientific">Bagarius yarrelli</name>
    <name type="common">Goonch</name>
    <name type="synonym">Bagrus yarrelli</name>
    <dbReference type="NCBI Taxonomy" id="175774"/>
    <lineage>
        <taxon>Eukaryota</taxon>
        <taxon>Metazoa</taxon>
        <taxon>Chordata</taxon>
        <taxon>Craniata</taxon>
        <taxon>Vertebrata</taxon>
        <taxon>Euteleostomi</taxon>
        <taxon>Actinopterygii</taxon>
        <taxon>Neopterygii</taxon>
        <taxon>Teleostei</taxon>
        <taxon>Ostariophysi</taxon>
        <taxon>Siluriformes</taxon>
        <taxon>Sisoridae</taxon>
        <taxon>Sisorinae</taxon>
        <taxon>Bagarius</taxon>
    </lineage>
</organism>
<protein>
    <submittedName>
        <fullName evidence="16">Arf-GAP with SH3 domain, ANK repeat and PH domain-containing protein 2</fullName>
    </submittedName>
</protein>
<evidence type="ECO:0000256" key="6">
    <source>
        <dbReference type="ARBA" id="ARBA00022723"/>
    </source>
</evidence>
<dbReference type="Pfam" id="PF14604">
    <property type="entry name" value="SH3_9"/>
    <property type="match status" value="1"/>
</dbReference>
<evidence type="ECO:0000256" key="2">
    <source>
        <dbReference type="ARBA" id="ARBA00004496"/>
    </source>
</evidence>
<keyword evidence="7" id="KW-0677">Repeat</keyword>
<dbReference type="GO" id="GO:0008270">
    <property type="term" value="F:zinc ion binding"/>
    <property type="evidence" value="ECO:0007669"/>
    <property type="project" value="UniProtKB-KW"/>
</dbReference>
<keyword evidence="3 11" id="KW-0728">SH3 domain</keyword>
<dbReference type="AlphaFoldDB" id="A0A556VAJ5"/>
<dbReference type="InterPro" id="IPR037278">
    <property type="entry name" value="ARFGAP/RecO"/>
</dbReference>
<name>A0A556VAJ5_BAGYA</name>
<sequence length="665" mass="73785">MPDQLTVSEFMDITNEDYKAPTTSIFTTRMGHCRNTVSALEEALDADRSVLSKIKKSVKAINSSGLAHVENEEQYIQSLEKFGEACVYRDNPDVASAFLKFAVLTKELTALFKNLDGLKVVENLKPTMEKLTTDLLGVKQAQEGEKKQLTQLRDMLKSSLQTEQKEDSQAKQNTGYSLHQLQGNKAHGTERSGMLFKRSEGWVSVLQNSKEEALNNAFKGEQDEGENNIVQELSKAIVSEVKRMSGNDVCCDCGAPSPTWLSTNLGILICIECSGIHREMGVHYSRIQSLTLDVLGTSELLLARNVGNAGFNDIMEAKLSGEEIAKPNPSSDMQSRKDFITTKYIEKRFAQRRRTDATAKLRSLYEAVRSRDIFSLLQVYADGVDLTETFPMANEHLTQALAGRFNVHVHVEYEWCLHNEDLDESDDEMEDKPIPQKREERPVSCLLPGNTSIQPNMAALARDVVNAVREKQRSLIPSMVCNETYGTMMDLSPPPSNVLTVPIPPFPPRNPAMGGSWKSMETLGRQRSLSDPPNPSSPDSNDYVLPPAPPPLPTTKKPIVPEPKIQTKKTPLPPVPPPPPVPPSILKPSAPNIATAVPVIPKNKPKRVKAIYKCVADNPDELTFNEGEVIIVDGEEDKEWWVGHIEGDSSRRGAFPVSFVHFISD</sequence>
<keyword evidence="17" id="KW-1185">Reference proteome</keyword>
<dbReference type="PANTHER" id="PTHR45854">
    <property type="entry name" value="ASAP FAMILY MEMBER"/>
    <property type="match status" value="1"/>
</dbReference>
<dbReference type="PROSITE" id="PS50115">
    <property type="entry name" value="ARFGAP"/>
    <property type="match status" value="1"/>
</dbReference>
<evidence type="ECO:0000256" key="3">
    <source>
        <dbReference type="ARBA" id="ARBA00022443"/>
    </source>
</evidence>
<dbReference type="SUPFAM" id="SSF48403">
    <property type="entry name" value="Ankyrin repeat"/>
    <property type="match status" value="1"/>
</dbReference>
<evidence type="ECO:0000256" key="8">
    <source>
        <dbReference type="ARBA" id="ARBA00022833"/>
    </source>
</evidence>
<keyword evidence="10" id="KW-0472">Membrane</keyword>
<dbReference type="Proteomes" id="UP000319801">
    <property type="component" value="Unassembled WGS sequence"/>
</dbReference>
<comment type="caution">
    <text evidence="16">The sequence shown here is derived from an EMBL/GenBank/DDBJ whole genome shotgun (WGS) entry which is preliminary data.</text>
</comment>
<dbReference type="OrthoDB" id="435430at2759"/>
<keyword evidence="9" id="KW-0040">ANK repeat</keyword>
<evidence type="ECO:0000313" key="16">
    <source>
        <dbReference type="EMBL" id="TTF11769.1"/>
    </source>
</evidence>
<dbReference type="InterPro" id="IPR043593">
    <property type="entry name" value="ASAP"/>
</dbReference>
<evidence type="ECO:0000256" key="12">
    <source>
        <dbReference type="PROSITE-ProRule" id="PRU00288"/>
    </source>
</evidence>
<evidence type="ECO:0000256" key="10">
    <source>
        <dbReference type="ARBA" id="ARBA00023136"/>
    </source>
</evidence>
<evidence type="ECO:0000256" key="1">
    <source>
        <dbReference type="ARBA" id="ARBA00004370"/>
    </source>
</evidence>
<dbReference type="Gene3D" id="1.20.1270.60">
    <property type="entry name" value="Arfaptin homology (AH) domain/BAR domain"/>
    <property type="match status" value="1"/>
</dbReference>